<gene>
    <name evidence="1" type="ORF">BDY19DRAFT_265449</name>
</gene>
<dbReference type="EMBL" id="MU274901">
    <property type="protein sequence ID" value="KAI0093650.1"/>
    <property type="molecule type" value="Genomic_DNA"/>
</dbReference>
<reference evidence="1" key="1">
    <citation type="journal article" date="2021" name="Environ. Microbiol.">
        <title>Gene family expansions and transcriptome signatures uncover fungal adaptations to wood decay.</title>
        <authorList>
            <person name="Hage H."/>
            <person name="Miyauchi S."/>
            <person name="Viragh M."/>
            <person name="Drula E."/>
            <person name="Min B."/>
            <person name="Chaduli D."/>
            <person name="Navarro D."/>
            <person name="Favel A."/>
            <person name="Norest M."/>
            <person name="Lesage-Meessen L."/>
            <person name="Balint B."/>
            <person name="Merenyi Z."/>
            <person name="de Eugenio L."/>
            <person name="Morin E."/>
            <person name="Martinez A.T."/>
            <person name="Baldrian P."/>
            <person name="Stursova M."/>
            <person name="Martinez M.J."/>
            <person name="Novotny C."/>
            <person name="Magnuson J.K."/>
            <person name="Spatafora J.W."/>
            <person name="Maurice S."/>
            <person name="Pangilinan J."/>
            <person name="Andreopoulos W."/>
            <person name="LaButti K."/>
            <person name="Hundley H."/>
            <person name="Na H."/>
            <person name="Kuo A."/>
            <person name="Barry K."/>
            <person name="Lipzen A."/>
            <person name="Henrissat B."/>
            <person name="Riley R."/>
            <person name="Ahrendt S."/>
            <person name="Nagy L.G."/>
            <person name="Grigoriev I.V."/>
            <person name="Martin F."/>
            <person name="Rosso M.N."/>
        </authorList>
    </citation>
    <scope>NUCLEOTIDE SEQUENCE</scope>
    <source>
        <strain evidence="1">CBS 384.51</strain>
    </source>
</reference>
<evidence type="ECO:0000313" key="1">
    <source>
        <dbReference type="EMBL" id="KAI0093650.1"/>
    </source>
</evidence>
<sequence>MSNFIGNDGEERRENARWQRMLQWLVDEHGMAGDEVNLRVVGRRAQDTGGRGLFALKSCQPSTTLFTIPAKAMITVKTLSTIYPSKTLQVLNPVQLLSMHMFLHRPTGDEDSGDPVFGPYISTLPRDFGSHPLTWMLASTTKHALHEVLTSSLPPASHAALQTIYTRFWEDWKAVCEYLKASPAVVMLSSKHDVKQSQFDTSSRHLQDHFLWAWLNLNTRCIYYRLNVDQSAQENMAMCPILDFANHASLNSHIIPVMPNSLFSPVPGSRKSGKKTATMGGDYMFISSGRSIQEGDELFLQYGAHPNRKLFIEYGFVNVFNEGNCLGGDFIGEVDLQDILEEMFEKRGGSVGRWMKGVLEEEGYWGDWTVHSSPTPAHPSYRLMAALRLYHIVPESTHSVPRNAEELVDAWRRVLIGQEERVSEANEQAWRKSLLRICEEIIGRANGGMENLEGELTTLKTKRTPGWLDWMAGNIQLLWREELEVAEAVTISVRSGEEF</sequence>
<proteinExistence type="predicted"/>
<accession>A0ACB8UH98</accession>
<name>A0ACB8UH98_9APHY</name>
<dbReference type="Proteomes" id="UP001055072">
    <property type="component" value="Unassembled WGS sequence"/>
</dbReference>
<comment type="caution">
    <text evidence="1">The sequence shown here is derived from an EMBL/GenBank/DDBJ whole genome shotgun (WGS) entry which is preliminary data.</text>
</comment>
<organism evidence="1 2">
    <name type="scientific">Irpex rosettiformis</name>
    <dbReference type="NCBI Taxonomy" id="378272"/>
    <lineage>
        <taxon>Eukaryota</taxon>
        <taxon>Fungi</taxon>
        <taxon>Dikarya</taxon>
        <taxon>Basidiomycota</taxon>
        <taxon>Agaricomycotina</taxon>
        <taxon>Agaricomycetes</taxon>
        <taxon>Polyporales</taxon>
        <taxon>Irpicaceae</taxon>
        <taxon>Irpex</taxon>
    </lineage>
</organism>
<evidence type="ECO:0000313" key="2">
    <source>
        <dbReference type="Proteomes" id="UP001055072"/>
    </source>
</evidence>
<protein>
    <submittedName>
        <fullName evidence="1">SET domain-containing protein</fullName>
    </submittedName>
</protein>
<keyword evidence="2" id="KW-1185">Reference proteome</keyword>